<keyword evidence="1" id="KW-0659">Purine metabolism</keyword>
<dbReference type="InterPro" id="IPR036778">
    <property type="entry name" value="OHCU_decarboxylase_sf"/>
</dbReference>
<dbReference type="SUPFAM" id="SSF158694">
    <property type="entry name" value="UraD-Like"/>
    <property type="match status" value="1"/>
</dbReference>
<dbReference type="InterPro" id="IPR018020">
    <property type="entry name" value="OHCU_decarboxylase"/>
</dbReference>
<accession>A0A8H3EGF4</accession>
<comment type="caution">
    <text evidence="4">The sequence shown here is derived from an EMBL/GenBank/DDBJ whole genome shotgun (WGS) entry which is preliminary data.</text>
</comment>
<evidence type="ECO:0000259" key="3">
    <source>
        <dbReference type="Pfam" id="PF09349"/>
    </source>
</evidence>
<dbReference type="OrthoDB" id="5398391at2759"/>
<feature type="region of interest" description="Disordered" evidence="2">
    <location>
        <begin position="85"/>
        <end position="107"/>
    </location>
</feature>
<sequence length="132" mass="14477">MDKLPSISAIPSLTTHQRAALLDRLFEPCVPLHTLSVQLLHDNTFHNYDELITSVGVQLTDLVESSSTSDSEWLDSILAAHPRLGDTADSAQSSHEQAHLHGETGDDGMSLSELNALYEKTFPGLRYVCVSF</sequence>
<dbReference type="PANTHER" id="PTHR37987:SF1">
    <property type="entry name" value="OXO-4-HYDROXY-4-CARBOXY-5-UREIDOIMIDAZOLINE DECARBOXYLASE DOMAIN-CONTAINING PROTEIN"/>
    <property type="match status" value="1"/>
</dbReference>
<dbReference type="EMBL" id="CAJPDS010000002">
    <property type="protein sequence ID" value="CAF9904138.1"/>
    <property type="molecule type" value="Genomic_DNA"/>
</dbReference>
<dbReference type="GO" id="GO:0006144">
    <property type="term" value="P:purine nucleobase metabolic process"/>
    <property type="evidence" value="ECO:0007669"/>
    <property type="project" value="UniProtKB-KW"/>
</dbReference>
<evidence type="ECO:0000256" key="2">
    <source>
        <dbReference type="SAM" id="MobiDB-lite"/>
    </source>
</evidence>
<evidence type="ECO:0000313" key="5">
    <source>
        <dbReference type="Proteomes" id="UP000664521"/>
    </source>
</evidence>
<dbReference type="Gene3D" id="1.10.3330.10">
    <property type="entry name" value="Oxo-4-hydroxy-4-carboxy-5-ureidoimidazoline decarboxylase"/>
    <property type="match status" value="1"/>
</dbReference>
<proteinExistence type="predicted"/>
<evidence type="ECO:0000313" key="4">
    <source>
        <dbReference type="EMBL" id="CAF9904138.1"/>
    </source>
</evidence>
<evidence type="ECO:0000256" key="1">
    <source>
        <dbReference type="ARBA" id="ARBA00022631"/>
    </source>
</evidence>
<dbReference type="Proteomes" id="UP000664521">
    <property type="component" value="Unassembled WGS sequence"/>
</dbReference>
<name>A0A8H3EGF4_9LECA</name>
<feature type="domain" description="Oxo-4-hydroxy-4-carboxy-5-ureidoimidazoline decarboxylase" evidence="3">
    <location>
        <begin position="12"/>
        <end position="129"/>
    </location>
</feature>
<gene>
    <name evidence="4" type="ORF">HETSPECPRED_003378</name>
</gene>
<organism evidence="4 5">
    <name type="scientific">Heterodermia speciosa</name>
    <dbReference type="NCBI Taxonomy" id="116794"/>
    <lineage>
        <taxon>Eukaryota</taxon>
        <taxon>Fungi</taxon>
        <taxon>Dikarya</taxon>
        <taxon>Ascomycota</taxon>
        <taxon>Pezizomycotina</taxon>
        <taxon>Lecanoromycetes</taxon>
        <taxon>OSLEUM clade</taxon>
        <taxon>Lecanoromycetidae</taxon>
        <taxon>Caliciales</taxon>
        <taxon>Physciaceae</taxon>
        <taxon>Heterodermia</taxon>
    </lineage>
</organism>
<protein>
    <recommendedName>
        <fullName evidence="3">Oxo-4-hydroxy-4-carboxy-5-ureidoimidazoline decarboxylase domain-containing protein</fullName>
    </recommendedName>
</protein>
<dbReference type="Pfam" id="PF09349">
    <property type="entry name" value="OHCU_decarbox"/>
    <property type="match status" value="1"/>
</dbReference>
<dbReference type="PANTHER" id="PTHR37987">
    <property type="entry name" value="CHROMOSOME 9, WHOLE GENOME SHOTGUN SEQUENCE"/>
    <property type="match status" value="1"/>
</dbReference>
<dbReference type="AlphaFoldDB" id="A0A8H3EGF4"/>
<reference evidence="4" key="1">
    <citation type="submission" date="2021-03" db="EMBL/GenBank/DDBJ databases">
        <authorList>
            <person name="Tagirdzhanova G."/>
        </authorList>
    </citation>
    <scope>NUCLEOTIDE SEQUENCE</scope>
</reference>
<keyword evidence="5" id="KW-1185">Reference proteome</keyword>